<accession>A0AA49FJI8</accession>
<comment type="subcellular location">
    <subcellularLocation>
        <location evidence="1 12">Cell outer membrane</location>
        <topology evidence="1 12">Multi-pass membrane protein</topology>
    </subcellularLocation>
</comment>
<evidence type="ECO:0000256" key="1">
    <source>
        <dbReference type="ARBA" id="ARBA00004571"/>
    </source>
</evidence>
<feature type="signal peptide" evidence="14">
    <location>
        <begin position="1"/>
        <end position="19"/>
    </location>
</feature>
<keyword evidence="8 13" id="KW-0798">TonB box</keyword>
<sequence>MKRNTIALALMSAAASALAQEASLSEMTVYGERPAAFRNITTSTEAATKALIESTNVINTEDAVKYLPSVQVRKRYIGDRNAILSSRNSGTIDSARSLVYADNVLVSMLLGNSFAYAPRWWFIAPQEIDRVDVSYGAHSAAYSGNAVGVVMVMKSKLPEKFEAHAEAQAFTQSFNLYGTDETYSGSRLGAFLGNRHGDLRWTLSASHFDNTGHPQSFKTSSRKTADTGGTVVTGYHWDKDPKNADRVVMGATSIDHTIQGNAKIKLAYDFSPASRLTYTLGHWRNDSDVGVQTYLRDASGNPVYSGSVKIDGATYSLSATDLQPSKRLEEHWMNSLTWRFDPKSEGDWAFEAALTDYDIDKDKTRKPTTALPGAASGGAGQVQLLDGTGWVTADMRVDWRPARGKRGHDVAFGYHYDKHTLNDRTWTNTNWLVGDATTVNAGNTGKTETQGIYVQDAIALSPDLKMTIGLRYEQWRAFNGTKTNTTSTLTYPDRKSTFASPKFSLSWVATEDWLLRGSLSRATRFPTVTELFQGSISGSTIVNNDPNLKPEKILAGELAAERDIGGGSLRVSLFQDNLKDALTRQTTGTVTTVQNVSKVRVRGIETALQHKDAFIRGLDLTGSLTFVDSRILAWEQRPTAVGHRMIRLPDWRATLAATWHASDKMDWTLAGRYSGRQFNEFDNSDTNDEVYGSTSRFLVIDAKFNYRFDKRFSVAVGVDNLTNEKYFAFHPYTQRSWVAQAKYQF</sequence>
<evidence type="ECO:0000256" key="4">
    <source>
        <dbReference type="ARBA" id="ARBA00022452"/>
    </source>
</evidence>
<dbReference type="Pfam" id="PF07715">
    <property type="entry name" value="Plug"/>
    <property type="match status" value="1"/>
</dbReference>
<dbReference type="GO" id="GO:0044718">
    <property type="term" value="P:siderophore transmembrane transport"/>
    <property type="evidence" value="ECO:0007669"/>
    <property type="project" value="TreeGrafter"/>
</dbReference>
<dbReference type="KEGG" id="npv:OHM77_09045"/>
<name>A0AA49FJI8_9PROT</name>
<evidence type="ECO:0000256" key="12">
    <source>
        <dbReference type="PROSITE-ProRule" id="PRU01360"/>
    </source>
</evidence>
<dbReference type="Gene3D" id="2.40.170.20">
    <property type="entry name" value="TonB-dependent receptor, beta-barrel domain"/>
    <property type="match status" value="1"/>
</dbReference>
<evidence type="ECO:0000256" key="6">
    <source>
        <dbReference type="ARBA" id="ARBA00022729"/>
    </source>
</evidence>
<dbReference type="GO" id="GO:0015344">
    <property type="term" value="F:siderophore uptake transmembrane transporter activity"/>
    <property type="evidence" value="ECO:0007669"/>
    <property type="project" value="TreeGrafter"/>
</dbReference>
<dbReference type="InterPro" id="IPR039426">
    <property type="entry name" value="TonB-dep_rcpt-like"/>
</dbReference>
<comment type="similarity">
    <text evidence="2 12 13">Belongs to the TonB-dependent receptor family.</text>
</comment>
<keyword evidence="10 17" id="KW-0675">Receptor</keyword>
<dbReference type="EMBL" id="CP107246">
    <property type="protein sequence ID" value="WIM04847.1"/>
    <property type="molecule type" value="Genomic_DNA"/>
</dbReference>
<dbReference type="InterPro" id="IPR036942">
    <property type="entry name" value="Beta-barrel_TonB_sf"/>
</dbReference>
<dbReference type="InterPro" id="IPR037066">
    <property type="entry name" value="Plug_dom_sf"/>
</dbReference>
<evidence type="ECO:0000256" key="8">
    <source>
        <dbReference type="ARBA" id="ARBA00023077"/>
    </source>
</evidence>
<evidence type="ECO:0000256" key="3">
    <source>
        <dbReference type="ARBA" id="ARBA00022448"/>
    </source>
</evidence>
<dbReference type="AlphaFoldDB" id="A0AA49FJI8"/>
<evidence type="ECO:0000256" key="2">
    <source>
        <dbReference type="ARBA" id="ARBA00009810"/>
    </source>
</evidence>
<protein>
    <submittedName>
        <fullName evidence="17">TonB-dependent receptor</fullName>
    </submittedName>
</protein>
<evidence type="ECO:0000256" key="11">
    <source>
        <dbReference type="ARBA" id="ARBA00023237"/>
    </source>
</evidence>
<evidence type="ECO:0000256" key="14">
    <source>
        <dbReference type="SAM" id="SignalP"/>
    </source>
</evidence>
<dbReference type="Pfam" id="PF00593">
    <property type="entry name" value="TonB_dep_Rec_b-barrel"/>
    <property type="match status" value="1"/>
</dbReference>
<dbReference type="PANTHER" id="PTHR30069">
    <property type="entry name" value="TONB-DEPENDENT OUTER MEMBRANE RECEPTOR"/>
    <property type="match status" value="1"/>
</dbReference>
<feature type="domain" description="TonB-dependent receptor-like beta-barrel" evidence="15">
    <location>
        <begin position="274"/>
        <end position="721"/>
    </location>
</feature>
<keyword evidence="9 12" id="KW-0472">Membrane</keyword>
<evidence type="ECO:0000256" key="10">
    <source>
        <dbReference type="ARBA" id="ARBA00023170"/>
    </source>
</evidence>
<dbReference type="InterPro" id="IPR012910">
    <property type="entry name" value="Plug_dom"/>
</dbReference>
<dbReference type="PANTHER" id="PTHR30069:SF53">
    <property type="entry name" value="COLICIN I RECEPTOR-RELATED"/>
    <property type="match status" value="1"/>
</dbReference>
<dbReference type="Gene3D" id="2.170.130.10">
    <property type="entry name" value="TonB-dependent receptor, plug domain"/>
    <property type="match status" value="1"/>
</dbReference>
<keyword evidence="11 12" id="KW-0998">Cell outer membrane</keyword>
<keyword evidence="5 12" id="KW-0812">Transmembrane</keyword>
<feature type="domain" description="TonB-dependent receptor plug" evidence="16">
    <location>
        <begin position="38"/>
        <end position="150"/>
    </location>
</feature>
<evidence type="ECO:0000259" key="16">
    <source>
        <dbReference type="Pfam" id="PF07715"/>
    </source>
</evidence>
<proteinExistence type="inferred from homology"/>
<evidence type="ECO:0000259" key="15">
    <source>
        <dbReference type="Pfam" id="PF00593"/>
    </source>
</evidence>
<keyword evidence="4 12" id="KW-1134">Transmembrane beta strand</keyword>
<feature type="chain" id="PRO_5041411281" evidence="14">
    <location>
        <begin position="20"/>
        <end position="745"/>
    </location>
</feature>
<keyword evidence="6 14" id="KW-0732">Signal</keyword>
<evidence type="ECO:0000256" key="9">
    <source>
        <dbReference type="ARBA" id="ARBA00023136"/>
    </source>
</evidence>
<dbReference type="InterPro" id="IPR000531">
    <property type="entry name" value="Beta-barrel_TonB"/>
</dbReference>
<reference evidence="17" key="1">
    <citation type="journal article" date="2023" name="Nat. Microbiol.">
        <title>Enrichment and characterization of a nitric oxide-reducing microbial community in a continuous bioreactor.</title>
        <authorList>
            <person name="Garrido-Amador P."/>
            <person name="Stortenbeker N."/>
            <person name="Wessels H.J.C.T."/>
            <person name="Speth D.R."/>
            <person name="Garcia-Heredia I."/>
            <person name="Kartal B."/>
        </authorList>
    </citation>
    <scope>NUCLEOTIDE SEQUENCE</scope>
    <source>
        <strain evidence="17">MAG1</strain>
    </source>
</reference>
<dbReference type="GO" id="GO:0009279">
    <property type="term" value="C:cell outer membrane"/>
    <property type="evidence" value="ECO:0007669"/>
    <property type="project" value="UniProtKB-SubCell"/>
</dbReference>
<dbReference type="SUPFAM" id="SSF56935">
    <property type="entry name" value="Porins"/>
    <property type="match status" value="1"/>
</dbReference>
<evidence type="ECO:0000256" key="7">
    <source>
        <dbReference type="ARBA" id="ARBA00023065"/>
    </source>
</evidence>
<evidence type="ECO:0000313" key="17">
    <source>
        <dbReference type="EMBL" id="WIM04847.1"/>
    </source>
</evidence>
<keyword evidence="7" id="KW-0406">Ion transport</keyword>
<dbReference type="CDD" id="cd01347">
    <property type="entry name" value="ligand_gated_channel"/>
    <property type="match status" value="1"/>
</dbReference>
<gene>
    <name evidence="17" type="ORF">OHM77_09045</name>
</gene>
<evidence type="ECO:0000256" key="5">
    <source>
        <dbReference type="ARBA" id="ARBA00022692"/>
    </source>
</evidence>
<organism evidence="17">
    <name type="scientific">Candidatus Nitricoxidivorans perseverans</name>
    <dbReference type="NCBI Taxonomy" id="2975601"/>
    <lineage>
        <taxon>Bacteria</taxon>
        <taxon>Pseudomonadati</taxon>
        <taxon>Pseudomonadota</taxon>
        <taxon>Betaproteobacteria</taxon>
        <taxon>Nitrosomonadales</taxon>
        <taxon>Sterolibacteriaceae</taxon>
        <taxon>Candidatus Nitricoxidivorans</taxon>
    </lineage>
</organism>
<dbReference type="Proteomes" id="UP001234916">
    <property type="component" value="Chromosome"/>
</dbReference>
<dbReference type="PROSITE" id="PS52016">
    <property type="entry name" value="TONB_DEPENDENT_REC_3"/>
    <property type="match status" value="1"/>
</dbReference>
<keyword evidence="3 12" id="KW-0813">Transport</keyword>
<evidence type="ECO:0000256" key="13">
    <source>
        <dbReference type="RuleBase" id="RU003357"/>
    </source>
</evidence>